<dbReference type="AlphaFoldDB" id="A0A4P9Y9A3"/>
<evidence type="ECO:0000313" key="2">
    <source>
        <dbReference type="EMBL" id="RKP15414.1"/>
    </source>
</evidence>
<protein>
    <submittedName>
        <fullName evidence="2">Uncharacterized protein</fullName>
    </submittedName>
</protein>
<feature type="compositionally biased region" description="Polar residues" evidence="1">
    <location>
        <begin position="335"/>
        <end position="376"/>
    </location>
</feature>
<feature type="region of interest" description="Disordered" evidence="1">
    <location>
        <begin position="330"/>
        <end position="390"/>
    </location>
</feature>
<reference evidence="3" key="1">
    <citation type="journal article" date="2018" name="Nat. Microbiol.">
        <title>Leveraging single-cell genomics to expand the fungal tree of life.</title>
        <authorList>
            <person name="Ahrendt S.R."/>
            <person name="Quandt C.A."/>
            <person name="Ciobanu D."/>
            <person name="Clum A."/>
            <person name="Salamov A."/>
            <person name="Andreopoulos B."/>
            <person name="Cheng J.F."/>
            <person name="Woyke T."/>
            <person name="Pelin A."/>
            <person name="Henrissat B."/>
            <person name="Reynolds N.K."/>
            <person name="Benny G.L."/>
            <person name="Smith M.E."/>
            <person name="James T.Y."/>
            <person name="Grigoriev I.V."/>
        </authorList>
    </citation>
    <scope>NUCLEOTIDE SEQUENCE [LARGE SCALE GENOMIC DNA]</scope>
</reference>
<sequence>MSLQPLSDLPVSMPSSLSLRHHPLPLLSDWIPHEDSFVLTTDNLNERTKDKLLPVESVYNGLLLLVGLGEETLRGSHSQHPIQASSTGYTATSLDTFDVVSLLERVMKTYTTLAKEACPKIKSSDKTHSTDPFSLWDSSFLLHTYCNVMTDKRISKLNYMSIVIAFHQALGGPFSSILDPKEDKETLHQLEEEARKMMSYAESIVALENPVSLGPSAISSSMRTALSILVLKRFYVHDALPNVDLSRTLHDSHIIVNWYFHGAFFAKSTIIRDEQKAEYVMIARLKNYRSNNSQKEPQIVFPHSATFSTHRLHRRSTNILRGMPGYFPSEPKLPISSNHPTVSISEQPDQQTSGQPDHQTSDQPNSQIHEQSNRQVVPQIDKQPPSSSAHFLAEKAASRFHDSKIPMSLANFIGLIGPKDTNIVRKSDIKGYLKRLCDAIPNNLKATVTRGRAPIFSKRTYVKTMKNYANKYLGFCDAKFASLVNNWGTRDGGHHWTPIITLAQTKDTPSSKQMIALVFTWIYKVRLMHLLRLLQIHLSLRSLPSFPSAKLDNEFDRAAKLASGFASAAHIQVVSYGVSHRIISKPLLTQYERMLHLLSKPSFYLSANQHTIEELGNLASTDPADKAAEEKAAKVYASKMSFSRIRARVANWISHPISGDNRKAAWSKWCLKRTDQILNQSLRWISSPESSSSVNQARKKYAQLSTFLKLFFAEASSPKAVDDASKHDTSSVPIKIT</sequence>
<feature type="compositionally biased region" description="Basic and acidic residues" evidence="1">
    <location>
        <begin position="720"/>
        <end position="729"/>
    </location>
</feature>
<name>A0A4P9Y9A3_9FUNG</name>
<proteinExistence type="predicted"/>
<keyword evidence="3" id="KW-1185">Reference proteome</keyword>
<dbReference type="EMBL" id="KZ987734">
    <property type="protein sequence ID" value="RKP15414.1"/>
    <property type="molecule type" value="Genomic_DNA"/>
</dbReference>
<evidence type="ECO:0000313" key="3">
    <source>
        <dbReference type="Proteomes" id="UP000267251"/>
    </source>
</evidence>
<accession>A0A4P9Y9A3</accession>
<evidence type="ECO:0000256" key="1">
    <source>
        <dbReference type="SAM" id="MobiDB-lite"/>
    </source>
</evidence>
<feature type="region of interest" description="Disordered" evidence="1">
    <location>
        <begin position="717"/>
        <end position="737"/>
    </location>
</feature>
<organism evidence="2 3">
    <name type="scientific">Piptocephalis cylindrospora</name>
    <dbReference type="NCBI Taxonomy" id="1907219"/>
    <lineage>
        <taxon>Eukaryota</taxon>
        <taxon>Fungi</taxon>
        <taxon>Fungi incertae sedis</taxon>
        <taxon>Zoopagomycota</taxon>
        <taxon>Zoopagomycotina</taxon>
        <taxon>Zoopagomycetes</taxon>
        <taxon>Zoopagales</taxon>
        <taxon>Piptocephalidaceae</taxon>
        <taxon>Piptocephalis</taxon>
    </lineage>
</organism>
<dbReference type="Proteomes" id="UP000267251">
    <property type="component" value="Unassembled WGS sequence"/>
</dbReference>
<gene>
    <name evidence="2" type="ORF">BJ684DRAFT_18268</name>
</gene>